<organism evidence="2 3">
    <name type="scientific">Plesiocystis pacifica SIR-1</name>
    <dbReference type="NCBI Taxonomy" id="391625"/>
    <lineage>
        <taxon>Bacteria</taxon>
        <taxon>Pseudomonadati</taxon>
        <taxon>Myxococcota</taxon>
        <taxon>Polyangia</taxon>
        <taxon>Nannocystales</taxon>
        <taxon>Nannocystaceae</taxon>
        <taxon>Plesiocystis</taxon>
    </lineage>
</organism>
<proteinExistence type="predicted"/>
<evidence type="ECO:0000256" key="1">
    <source>
        <dbReference type="SAM" id="MobiDB-lite"/>
    </source>
</evidence>
<feature type="region of interest" description="Disordered" evidence="1">
    <location>
        <begin position="441"/>
        <end position="514"/>
    </location>
</feature>
<sequence length="540" mass="55665">MTALAGPARADEPLLERYTYSGNATFFATGGALAIDGPDADTTNVDTLLHPGVTTISEADIPPGAILRRAFLYWGGSIPDNECSDASNIDDEVSFTPPGSEPILVEAEDCYCSDSGALNYDMQLCRANVTSLLGSLTGDYAVDEFDALIANGSTNTASFSVVLVYSDPDYPTRRIALYDGLMTLSSDNPEPSVSVSLGNIEVDDPAEGDLTWYVIEGDEGGSGDESVTVQGMPGGAPVLLSDGINPADNPMNHTINTTDPQQTDALGVDIDQFSIDAAISPGDDTVLTTYSAGTDKYWLAYNIVAVNVFAPDFQSESAKTWTLSEDADEDGEPSPGDTIRYTISLTNQGNAPGTVALEDPIPPEIESWALVDAGGGVDASTEDTLVVEDIAVEVGGSTAVVVDMILAEVPDGTQVVNVANWAAQPDEGEGQLFAEPVIVVNPTAEDETGTAESTEGTETEESTESEGSSGDESGSDGEGSSGDGADEVGGEATGADDAGGLLDDEGCGCSSASEGAPLRNALGLFALTLGAGLVRRRARA</sequence>
<dbReference type="STRING" id="391625.PPSIR1_37094"/>
<dbReference type="InterPro" id="IPR047589">
    <property type="entry name" value="DUF11_rpt"/>
</dbReference>
<evidence type="ECO:0000313" key="3">
    <source>
        <dbReference type="Proteomes" id="UP000005801"/>
    </source>
</evidence>
<dbReference type="eggNOG" id="COG1361">
    <property type="taxonomic scope" value="Bacteria"/>
</dbReference>
<evidence type="ECO:0008006" key="4">
    <source>
        <dbReference type="Google" id="ProtNLM"/>
    </source>
</evidence>
<keyword evidence="3" id="KW-1185">Reference proteome</keyword>
<protein>
    <recommendedName>
        <fullName evidence="4">DUF11 domain-containing protein</fullName>
    </recommendedName>
</protein>
<feature type="compositionally biased region" description="Acidic residues" evidence="1">
    <location>
        <begin position="444"/>
        <end position="464"/>
    </location>
</feature>
<gene>
    <name evidence="2" type="ORF">PPSIR1_37094</name>
</gene>
<dbReference type="AlphaFoldDB" id="A6G0I4"/>
<name>A6G0I4_9BACT</name>
<dbReference type="Proteomes" id="UP000005801">
    <property type="component" value="Unassembled WGS sequence"/>
</dbReference>
<dbReference type="NCBIfam" id="TIGR03901">
    <property type="entry name" value="MYXO-CTERM"/>
    <property type="match status" value="1"/>
</dbReference>
<dbReference type="InterPro" id="IPR024038">
    <property type="entry name" value="MYXO-CTERM"/>
</dbReference>
<reference evidence="2 3" key="1">
    <citation type="submission" date="2007-06" db="EMBL/GenBank/DDBJ databases">
        <authorList>
            <person name="Shimkets L."/>
            <person name="Ferriera S."/>
            <person name="Johnson J."/>
            <person name="Kravitz S."/>
            <person name="Beeson K."/>
            <person name="Sutton G."/>
            <person name="Rogers Y.-H."/>
            <person name="Friedman R."/>
            <person name="Frazier M."/>
            <person name="Venter J.C."/>
        </authorList>
    </citation>
    <scope>NUCLEOTIDE SEQUENCE [LARGE SCALE GENOMIC DNA]</scope>
    <source>
        <strain evidence="2 3">SIR-1</strain>
    </source>
</reference>
<dbReference type="EMBL" id="ABCS01000009">
    <property type="protein sequence ID" value="EDM80630.1"/>
    <property type="molecule type" value="Genomic_DNA"/>
</dbReference>
<accession>A6G0I4</accession>
<evidence type="ECO:0000313" key="2">
    <source>
        <dbReference type="EMBL" id="EDM80630.1"/>
    </source>
</evidence>
<dbReference type="NCBIfam" id="TIGR01451">
    <property type="entry name" value="B_ant_repeat"/>
    <property type="match status" value="1"/>
</dbReference>
<comment type="caution">
    <text evidence="2">The sequence shown here is derived from an EMBL/GenBank/DDBJ whole genome shotgun (WGS) entry which is preliminary data.</text>
</comment>